<keyword evidence="9" id="KW-1015">Disulfide bond</keyword>
<keyword evidence="8 13" id="KW-0472">Membrane</keyword>
<keyword evidence="2" id="KW-1003">Cell membrane</keyword>
<dbReference type="GeneID" id="689786"/>
<dbReference type="Proteomes" id="UP000002494">
    <property type="component" value="Chromosome 13"/>
</dbReference>
<dbReference type="Pfam" id="PF22844">
    <property type="entry name" value="Beta-prop_CATSPERE"/>
    <property type="match status" value="1"/>
</dbReference>
<evidence type="ECO:0000259" key="15">
    <source>
        <dbReference type="Pfam" id="PF22841"/>
    </source>
</evidence>
<gene>
    <name evidence="20" type="primary">Catspere</name>
</gene>
<feature type="transmembrane region" description="Helical" evidence="13">
    <location>
        <begin position="910"/>
        <end position="935"/>
    </location>
</feature>
<feature type="domain" description="CATSPERE first N-terminal" evidence="15">
    <location>
        <begin position="9"/>
        <end position="98"/>
    </location>
</feature>
<dbReference type="Pfam" id="PF22843">
    <property type="entry name" value="CATSPERE_NTD2"/>
    <property type="match status" value="1"/>
</dbReference>
<evidence type="ECO:0000313" key="21">
    <source>
        <dbReference type="Proteomes" id="UP000002494"/>
    </source>
</evidence>
<evidence type="ECO:0000256" key="2">
    <source>
        <dbReference type="ARBA" id="ARBA00022475"/>
    </source>
</evidence>
<sequence>MLGRQVEAVLLLWLSCCVLAVWRYSMKSTIYSIFSTRSSIILEYEGDTFKSWDIPEGCKVQNKSSPKTLLYCKTPGNHKISPININDMQEDERLLTVDSSNICFLWYYTVVDVFFNLSQIITIWVYDPENASPEELQWTAKEPSVNSMVLTKQMNTLGQYPVIYTLEKGLKYDPGPLTPDGTWIIHLPMTSDDIIKQIRGNKVSFQDCFIASLQFLLTFPMNVISDPPEYEPLSLPAGSPLLASWHTCIPTFVLLATEHETFQTNNSFQTWTKVRAPPGVLTEAQRHSLRDVILLDQRILFLVEGTIYLKTKDSFKIIDENNGIAGTGILGFSKRRWCQIRYLYKLASKKSLLFAWSKDVVYAGYTNLRFLVFTTISKLKDVLKLSPGDTLEIMTVEYLWHPQEVAFMLSHCTDCSTIKDVRIVLFNSMHSKYVLQDFDIQVAKETQLDCRFLLSAMPDMILWDGHSTYYSHNNFTEVGIIETDSGNTNLSLIAEGSKVHNVVADTTGNILVKMENNDLFYIKDGIAEIVPLSRWVNTTAETALVLDKSFQVNILHYNQNLDEKYQLHLQSYPLVLELQSKNKGLEDMCPYLTFQHDVHSQFYHLDKGDSLTVWTQIVYPENRGLDILVDYYGSNILTWTQNTEYEIASGFCTKSMITRFFQTTNYESVKNYYDLEKKNTGLTLIKIRPSEYTRTCPTVIPVFEISVGCDPTKYIQVQGFNNTRCHRRDFSYVIDKELLRDSPHENLKVRYEVAKYGCPRTVDMEEMFHPVVELYDENGFIKIVDANFILWEVHGRNDYMYNSTMQQNGCINEAQTWDIMIEENPGVPMEDIWGPQNYRPCFSYAIGTPGDLSQPYEIINYSNKNALKWSSSYAAMYVYRLKVLDPNYSFCNLTTYFAIESLGQIPRSSIYLVAALVFVLMLTFISVLVLSYFWYSKIYRRFIIEPLHKPPGKQKKN</sequence>
<keyword evidence="11" id="KW-0966">Cell projection</keyword>
<evidence type="ECO:0000256" key="12">
    <source>
        <dbReference type="ARBA" id="ARBA00037793"/>
    </source>
</evidence>
<protein>
    <submittedName>
        <fullName evidence="20">Catsper channel auxiliary subunit epsilon</fullName>
    </submittedName>
</protein>
<comment type="subcellular location">
    <subcellularLocation>
        <location evidence="12">Cell projection</location>
        <location evidence="12">Cilium</location>
        <location evidence="12">Flagellum membrane</location>
        <topology evidence="12">Single-pass type I membrane protein</topology>
    </subcellularLocation>
</comment>
<evidence type="ECO:0000256" key="5">
    <source>
        <dbReference type="ARBA" id="ARBA00022846"/>
    </source>
</evidence>
<evidence type="ECO:0000256" key="13">
    <source>
        <dbReference type="SAM" id="Phobius"/>
    </source>
</evidence>
<evidence type="ECO:0000256" key="1">
    <source>
        <dbReference type="ARBA" id="ARBA00010246"/>
    </source>
</evidence>
<feature type="signal peptide" evidence="14">
    <location>
        <begin position="1"/>
        <end position="20"/>
    </location>
</feature>
<feature type="chain" id="PRO_5045038983" evidence="14">
    <location>
        <begin position="21"/>
        <end position="957"/>
    </location>
</feature>
<dbReference type="InterPro" id="IPR053817">
    <property type="entry name" value="CATSPERE_NTD2"/>
</dbReference>
<evidence type="ECO:0000256" key="4">
    <source>
        <dbReference type="ARBA" id="ARBA00022729"/>
    </source>
</evidence>
<evidence type="ECO:0000256" key="6">
    <source>
        <dbReference type="ARBA" id="ARBA00022989"/>
    </source>
</evidence>
<keyword evidence="6 13" id="KW-1133">Transmembrane helix</keyword>
<evidence type="ECO:0000259" key="16">
    <source>
        <dbReference type="Pfam" id="PF22843"/>
    </source>
</evidence>
<evidence type="ECO:0000256" key="7">
    <source>
        <dbReference type="ARBA" id="ARBA00023069"/>
    </source>
</evidence>
<reference evidence="20" key="2">
    <citation type="submission" date="2025-08" db="UniProtKB">
        <authorList>
            <consortium name="Ensembl"/>
        </authorList>
    </citation>
    <scope>IDENTIFICATION</scope>
    <source>
        <strain evidence="20">Brown Norway</strain>
    </source>
</reference>
<proteinExistence type="inferred from homology"/>
<keyword evidence="7" id="KW-0969">Cilium</keyword>
<evidence type="ECO:0000259" key="19">
    <source>
        <dbReference type="Pfam" id="PF22850"/>
    </source>
</evidence>
<evidence type="ECO:0000256" key="14">
    <source>
        <dbReference type="SAM" id="SignalP"/>
    </source>
</evidence>
<keyword evidence="3 13" id="KW-0812">Transmembrane</keyword>
<dbReference type="InterPro" id="IPR053815">
    <property type="entry name" value="CATSPERE_Ig-like"/>
</dbReference>
<evidence type="ECO:0000256" key="9">
    <source>
        <dbReference type="ARBA" id="ARBA00023157"/>
    </source>
</evidence>
<evidence type="ECO:0000256" key="8">
    <source>
        <dbReference type="ARBA" id="ARBA00023136"/>
    </source>
</evidence>
<feature type="domain" description="CATSPERE second N-terminal" evidence="16">
    <location>
        <begin position="103"/>
        <end position="188"/>
    </location>
</feature>
<dbReference type="RGD" id="1565309">
    <property type="gene designation" value="Catspere"/>
</dbReference>
<organism evidence="20 21">
    <name type="scientific">Rattus norvegicus</name>
    <name type="common">Rat</name>
    <dbReference type="NCBI Taxonomy" id="10116"/>
    <lineage>
        <taxon>Eukaryota</taxon>
        <taxon>Metazoa</taxon>
        <taxon>Chordata</taxon>
        <taxon>Craniata</taxon>
        <taxon>Vertebrata</taxon>
        <taxon>Euteleostomi</taxon>
        <taxon>Mammalia</taxon>
        <taxon>Eutheria</taxon>
        <taxon>Euarchontoglires</taxon>
        <taxon>Glires</taxon>
        <taxon>Rodentia</taxon>
        <taxon>Myomorpha</taxon>
        <taxon>Muroidea</taxon>
        <taxon>Muridae</taxon>
        <taxon>Murinae</taxon>
        <taxon>Rattus</taxon>
    </lineage>
</organism>
<dbReference type="InterPro" id="IPR053816">
    <property type="entry name" value="CATSPERE_beta-prop"/>
</dbReference>
<keyword evidence="5" id="KW-0282">Flagellum</keyword>
<dbReference type="InterPro" id="IPR053814">
    <property type="entry name" value="CATSPERD/E_C"/>
</dbReference>
<evidence type="ECO:0000256" key="11">
    <source>
        <dbReference type="ARBA" id="ARBA00023273"/>
    </source>
</evidence>
<reference evidence="20" key="3">
    <citation type="submission" date="2025-09" db="UniProtKB">
        <authorList>
            <consortium name="Ensembl"/>
        </authorList>
    </citation>
    <scope>IDENTIFICATION</scope>
    <source>
        <strain evidence="20">Brown Norway</strain>
    </source>
</reference>
<evidence type="ECO:0000259" key="18">
    <source>
        <dbReference type="Pfam" id="PF22849"/>
    </source>
</evidence>
<evidence type="ECO:0000256" key="3">
    <source>
        <dbReference type="ARBA" id="ARBA00022692"/>
    </source>
</evidence>
<dbReference type="PANTHER" id="PTHR33722">
    <property type="entry name" value="CATION CHANNEL SPERM-ASSOCIATED PROTEIN SUBUNIT DELTA-RELATED"/>
    <property type="match status" value="1"/>
</dbReference>
<dbReference type="PANTHER" id="PTHR33722:SF3">
    <property type="entry name" value="CATION CHANNEL SPERM-ASSOCIATED AUXILIARY SUBUNIT EPSILON"/>
    <property type="match status" value="1"/>
</dbReference>
<dbReference type="Ensembl" id="ENSRNOT00000134967.1">
    <property type="protein sequence ID" value="ENSRNOP00000103706.1"/>
    <property type="gene ID" value="ENSRNOG00000056537.3"/>
</dbReference>
<accession>A0ABK0LJZ9</accession>
<dbReference type="GeneTree" id="ENSGT00940000162691"/>
<evidence type="ECO:0000313" key="20">
    <source>
        <dbReference type="Ensembl" id="ENSRNOP00000103706.1"/>
    </source>
</evidence>
<keyword evidence="21" id="KW-1185">Reference proteome</keyword>
<feature type="domain" description="CATSPERD/E C-terminal" evidence="19">
    <location>
        <begin position="730"/>
        <end position="932"/>
    </location>
</feature>
<comment type="similarity">
    <text evidence="1">Belongs to the CATSPERD family.</text>
</comment>
<dbReference type="InterPro" id="IPR053818">
    <property type="entry name" value="CATSPERE_NTD1"/>
</dbReference>
<evidence type="ECO:0000256" key="10">
    <source>
        <dbReference type="ARBA" id="ARBA00023180"/>
    </source>
</evidence>
<feature type="domain" description="CATSPERE beta-propeller" evidence="17">
    <location>
        <begin position="230"/>
        <end position="581"/>
    </location>
</feature>
<keyword evidence="10" id="KW-0325">Glycoprotein</keyword>
<reference evidence="20" key="1">
    <citation type="submission" date="2024-01" db="EMBL/GenBank/DDBJ databases">
        <title>GRCr8: a new rat reference genome assembly contstructed from accurate long reads and long range scaffolding.</title>
        <authorList>
            <person name="Doris P.A."/>
            <person name="Kalbfleisch T."/>
            <person name="Li K."/>
            <person name="Howe K."/>
            <person name="Wood J."/>
        </authorList>
    </citation>
    <scope>NUCLEOTIDE SEQUENCE [LARGE SCALE GENOMIC DNA]</scope>
    <source>
        <strain evidence="20">Brown Norway</strain>
    </source>
</reference>
<name>A0ABK0LJZ9_RAT</name>
<dbReference type="InterPro" id="IPR028751">
    <property type="entry name" value="CATSPERD/E"/>
</dbReference>
<keyword evidence="4 14" id="KW-0732">Signal</keyword>
<evidence type="ECO:0000259" key="17">
    <source>
        <dbReference type="Pfam" id="PF22844"/>
    </source>
</evidence>
<dbReference type="Pfam" id="PF22841">
    <property type="entry name" value="CATSPERE_NTD1"/>
    <property type="match status" value="1"/>
</dbReference>
<dbReference type="RefSeq" id="NP_001420141.1">
    <property type="nucleotide sequence ID" value="NM_001433212.1"/>
</dbReference>
<dbReference type="Pfam" id="PF22849">
    <property type="entry name" value="CATSPERE_Ig-like"/>
    <property type="match status" value="1"/>
</dbReference>
<feature type="domain" description="CATSPERE Ig-like" evidence="18">
    <location>
        <begin position="594"/>
        <end position="703"/>
    </location>
</feature>
<dbReference type="Pfam" id="PF22850">
    <property type="entry name" value="CATSPERD-E_C"/>
    <property type="match status" value="1"/>
</dbReference>